<evidence type="ECO:0000256" key="3">
    <source>
        <dbReference type="ARBA" id="ARBA00022679"/>
    </source>
</evidence>
<dbReference type="InterPro" id="IPR029063">
    <property type="entry name" value="SAM-dependent_MTases_sf"/>
</dbReference>
<dbReference type="PANTHER" id="PTHR44942:SF4">
    <property type="entry name" value="METHYLTRANSFERASE TYPE 11 DOMAIN-CONTAINING PROTEIN"/>
    <property type="match status" value="1"/>
</dbReference>
<evidence type="ECO:0000313" key="6">
    <source>
        <dbReference type="Proteomes" id="UP000590749"/>
    </source>
</evidence>
<dbReference type="SUPFAM" id="SSF53335">
    <property type="entry name" value="S-adenosyl-L-methionine-dependent methyltransferases"/>
    <property type="match status" value="1"/>
</dbReference>
<organism evidence="5 6">
    <name type="scientific">Actinoplanes campanulatus</name>
    <dbReference type="NCBI Taxonomy" id="113559"/>
    <lineage>
        <taxon>Bacteria</taxon>
        <taxon>Bacillati</taxon>
        <taxon>Actinomycetota</taxon>
        <taxon>Actinomycetes</taxon>
        <taxon>Micromonosporales</taxon>
        <taxon>Micromonosporaceae</taxon>
        <taxon>Actinoplanes</taxon>
    </lineage>
</organism>
<keyword evidence="3 5" id="KW-0808">Transferase</keyword>
<feature type="domain" description="Methyltransferase type 11" evidence="4">
    <location>
        <begin position="41"/>
        <end position="128"/>
    </location>
</feature>
<dbReference type="InterPro" id="IPR051052">
    <property type="entry name" value="Diverse_substrate_MTase"/>
</dbReference>
<dbReference type="InterPro" id="IPR013216">
    <property type="entry name" value="Methyltransf_11"/>
</dbReference>
<evidence type="ECO:0000256" key="2">
    <source>
        <dbReference type="ARBA" id="ARBA00022603"/>
    </source>
</evidence>
<keyword evidence="2 5" id="KW-0489">Methyltransferase</keyword>
<dbReference type="RefSeq" id="WP_183219563.1">
    <property type="nucleotide sequence ID" value="NZ_BMPW01000009.1"/>
</dbReference>
<protein>
    <submittedName>
        <fullName evidence="5">SAM-dependent methyltransferase</fullName>
    </submittedName>
</protein>
<reference evidence="5 6" key="1">
    <citation type="submission" date="2020-08" db="EMBL/GenBank/DDBJ databases">
        <title>Genomic Encyclopedia of Type Strains, Phase III (KMG-III): the genomes of soil and plant-associated and newly described type strains.</title>
        <authorList>
            <person name="Whitman W."/>
        </authorList>
    </citation>
    <scope>NUCLEOTIDE SEQUENCE [LARGE SCALE GENOMIC DNA]</scope>
    <source>
        <strain evidence="5 6">CECT 3287</strain>
    </source>
</reference>
<accession>A0A7W5AFG9</accession>
<dbReference type="Pfam" id="PF08241">
    <property type="entry name" value="Methyltransf_11"/>
    <property type="match status" value="1"/>
</dbReference>
<name>A0A7W5AFG9_9ACTN</name>
<dbReference type="AlphaFoldDB" id="A0A7W5AFG9"/>
<proteinExistence type="inferred from homology"/>
<dbReference type="PANTHER" id="PTHR44942">
    <property type="entry name" value="METHYLTRANSF_11 DOMAIN-CONTAINING PROTEIN"/>
    <property type="match status" value="1"/>
</dbReference>
<evidence type="ECO:0000313" key="5">
    <source>
        <dbReference type="EMBL" id="MBB3095092.1"/>
    </source>
</evidence>
<dbReference type="Gene3D" id="3.40.50.150">
    <property type="entry name" value="Vaccinia Virus protein VP39"/>
    <property type="match status" value="1"/>
</dbReference>
<dbReference type="GO" id="GO:0008757">
    <property type="term" value="F:S-adenosylmethionine-dependent methyltransferase activity"/>
    <property type="evidence" value="ECO:0007669"/>
    <property type="project" value="InterPro"/>
</dbReference>
<comment type="caution">
    <text evidence="5">The sequence shown here is derived from an EMBL/GenBank/DDBJ whole genome shotgun (WGS) entry which is preliminary data.</text>
</comment>
<evidence type="ECO:0000256" key="1">
    <source>
        <dbReference type="ARBA" id="ARBA00008361"/>
    </source>
</evidence>
<evidence type="ECO:0000259" key="4">
    <source>
        <dbReference type="Pfam" id="PF08241"/>
    </source>
</evidence>
<keyword evidence="6" id="KW-1185">Reference proteome</keyword>
<dbReference type="EMBL" id="JACHXF010000005">
    <property type="protein sequence ID" value="MBB3095092.1"/>
    <property type="molecule type" value="Genomic_DNA"/>
</dbReference>
<sequence>MPTKKEIAESFGLDADRYDRARPRYPKAMIERIAESGRDLLDVGIGTGIAARQFRDAGCRVLGVEPDPRMAETARRHGFGVEETRFEDWEPGGRTFDVVVAAQAWHWVDPAAGAAKAAEVLRPGGRIALFWNTWQPGPELAAAFGDVYRRVAPSLPFNPWAMADPYATVGDKTADGLTGNRTFTEPEQWRYGWEHEYTRDDWLDLVPTAGGHQLLPPAELAALLDGLREVTAERFTMPYTTVVVTATAA</sequence>
<gene>
    <name evidence="5" type="ORF">FHR83_002755</name>
</gene>
<dbReference type="Proteomes" id="UP000590749">
    <property type="component" value="Unassembled WGS sequence"/>
</dbReference>
<dbReference type="GO" id="GO:0032259">
    <property type="term" value="P:methylation"/>
    <property type="evidence" value="ECO:0007669"/>
    <property type="project" value="UniProtKB-KW"/>
</dbReference>
<dbReference type="CDD" id="cd02440">
    <property type="entry name" value="AdoMet_MTases"/>
    <property type="match status" value="1"/>
</dbReference>
<comment type="similarity">
    <text evidence="1">Belongs to the methyltransferase superfamily.</text>
</comment>